<reference evidence="2 3" key="1">
    <citation type="submission" date="2016-03" db="EMBL/GenBank/DDBJ databases">
        <authorList>
            <person name="Ploux O."/>
        </authorList>
    </citation>
    <scope>NUCLEOTIDE SEQUENCE [LARGE SCALE GENOMIC DNA]</scope>
    <source>
        <strain evidence="2 3">UAMH 11012</strain>
    </source>
</reference>
<protein>
    <submittedName>
        <fullName evidence="2">Uncharacterized protein</fullName>
    </submittedName>
</protein>
<dbReference type="AlphaFoldDB" id="A0A1L7X3C4"/>
<organism evidence="2 3">
    <name type="scientific">Phialocephala subalpina</name>
    <dbReference type="NCBI Taxonomy" id="576137"/>
    <lineage>
        <taxon>Eukaryota</taxon>
        <taxon>Fungi</taxon>
        <taxon>Dikarya</taxon>
        <taxon>Ascomycota</taxon>
        <taxon>Pezizomycotina</taxon>
        <taxon>Leotiomycetes</taxon>
        <taxon>Helotiales</taxon>
        <taxon>Mollisiaceae</taxon>
        <taxon>Phialocephala</taxon>
        <taxon>Phialocephala fortinii species complex</taxon>
    </lineage>
</organism>
<evidence type="ECO:0000313" key="3">
    <source>
        <dbReference type="Proteomes" id="UP000184330"/>
    </source>
</evidence>
<gene>
    <name evidence="2" type="ORF">PAC_09427</name>
</gene>
<accession>A0A1L7X3C4</accession>
<dbReference type="Proteomes" id="UP000184330">
    <property type="component" value="Unassembled WGS sequence"/>
</dbReference>
<dbReference type="EMBL" id="FJOG01000014">
    <property type="protein sequence ID" value="CZR59533.1"/>
    <property type="molecule type" value="Genomic_DNA"/>
</dbReference>
<name>A0A1L7X3C4_9HELO</name>
<proteinExistence type="predicted"/>
<evidence type="ECO:0000313" key="2">
    <source>
        <dbReference type="EMBL" id="CZR59533.1"/>
    </source>
</evidence>
<sequence>MPPKSKARRGSNNARQQPRKDPSPIKENSNRFMIPYPSVLLDEMAPGNICFLPNNVQVLEEVRCVRQTPHMGKDRPCQGDRLRDKAYWHMIVILGLYHRSTTPGDIVARFQIISSYEKTELDNYIAVKGLRKFFQVLPIRQDHERPQDGVFKDPDAVNINTIAPTPRGCSQLELSKESQLLREQSYVDIAHQWECSIRYIWPWKWRPPYNQAYAYRMSRDSYYVLAAKVGIQPQFYPPIDDLIARTSIWRRPPVPWPVRAPTGARIDSSINLRSNNVKSDKRGRQVAGEGSSSADFGGELAMNSGPFQPRLRSQLGTSNFGPPTAPIFTPTLASRAGLSPQNPGLPPDNSDLAPPPPSATAAPLLGSSLYLISEYGDHRNASMTGRNLPTMSLRDAAWSQEIPLSPSNSYEYFIPASLDENMNPESRASARQF</sequence>
<keyword evidence="3" id="KW-1185">Reference proteome</keyword>
<feature type="region of interest" description="Disordered" evidence="1">
    <location>
        <begin position="271"/>
        <end position="360"/>
    </location>
</feature>
<evidence type="ECO:0000256" key="1">
    <source>
        <dbReference type="SAM" id="MobiDB-lite"/>
    </source>
</evidence>
<dbReference type="OrthoDB" id="10565655at2759"/>
<feature type="region of interest" description="Disordered" evidence="1">
    <location>
        <begin position="1"/>
        <end position="30"/>
    </location>
</feature>